<dbReference type="EMBL" id="VWOJ01000004">
    <property type="protein sequence ID" value="KAA5801584.1"/>
    <property type="molecule type" value="Genomic_DNA"/>
</dbReference>
<dbReference type="GO" id="GO:0005829">
    <property type="term" value="C:cytosol"/>
    <property type="evidence" value="ECO:0007669"/>
    <property type="project" value="GOC"/>
</dbReference>
<dbReference type="InterPro" id="IPR002661">
    <property type="entry name" value="Ribosome_recyc_fac"/>
</dbReference>
<comment type="caution">
    <text evidence="9">The sequence shown here is derived from an EMBL/GenBank/DDBJ whole genome shotgun (WGS) entry which is preliminary data.</text>
</comment>
<comment type="similarity">
    <text evidence="2 6">Belongs to the RRF family.</text>
</comment>
<name>A0A5M6ZCG4_9PROT</name>
<keyword evidence="3 6" id="KW-0963">Cytoplasm</keyword>
<evidence type="ECO:0000259" key="8">
    <source>
        <dbReference type="Pfam" id="PF01765"/>
    </source>
</evidence>
<dbReference type="NCBIfam" id="TIGR00496">
    <property type="entry name" value="frr"/>
    <property type="match status" value="1"/>
</dbReference>
<protein>
    <recommendedName>
        <fullName evidence="6">Ribosome-recycling factor</fullName>
        <shortName evidence="6">RRF</shortName>
    </recommendedName>
    <alternativeName>
        <fullName evidence="6">Ribosome-releasing factor</fullName>
    </alternativeName>
</protein>
<dbReference type="FunFam" id="1.10.132.20:FF:000001">
    <property type="entry name" value="Ribosome-recycling factor"/>
    <property type="match status" value="1"/>
</dbReference>
<dbReference type="HAMAP" id="MF_00040">
    <property type="entry name" value="RRF"/>
    <property type="match status" value="1"/>
</dbReference>
<dbReference type="CDD" id="cd00520">
    <property type="entry name" value="RRF"/>
    <property type="match status" value="1"/>
</dbReference>
<dbReference type="PANTHER" id="PTHR20982:SF3">
    <property type="entry name" value="MITOCHONDRIAL RIBOSOME RECYCLING FACTOR PSEUDO 1"/>
    <property type="match status" value="1"/>
</dbReference>
<dbReference type="Pfam" id="PF01765">
    <property type="entry name" value="RRF"/>
    <property type="match status" value="1"/>
</dbReference>
<evidence type="ECO:0000256" key="6">
    <source>
        <dbReference type="HAMAP-Rule" id="MF_00040"/>
    </source>
</evidence>
<evidence type="ECO:0000313" key="10">
    <source>
        <dbReference type="Proteomes" id="UP000325122"/>
    </source>
</evidence>
<evidence type="ECO:0000256" key="1">
    <source>
        <dbReference type="ARBA" id="ARBA00004496"/>
    </source>
</evidence>
<keyword evidence="7" id="KW-0175">Coiled coil</keyword>
<dbReference type="PANTHER" id="PTHR20982">
    <property type="entry name" value="RIBOSOME RECYCLING FACTOR"/>
    <property type="match status" value="1"/>
</dbReference>
<organism evidence="9 10">
    <name type="scientific">Alkalicaulis satelles</name>
    <dbReference type="NCBI Taxonomy" id="2609175"/>
    <lineage>
        <taxon>Bacteria</taxon>
        <taxon>Pseudomonadati</taxon>
        <taxon>Pseudomonadota</taxon>
        <taxon>Alphaproteobacteria</taxon>
        <taxon>Maricaulales</taxon>
        <taxon>Maricaulaceae</taxon>
        <taxon>Alkalicaulis</taxon>
    </lineage>
</organism>
<proteinExistence type="inferred from homology"/>
<accession>A0A5M6ZCG4</accession>
<feature type="domain" description="Ribosome recycling factor" evidence="8">
    <location>
        <begin position="20"/>
        <end position="182"/>
    </location>
</feature>
<dbReference type="GO" id="GO:0043023">
    <property type="term" value="F:ribosomal large subunit binding"/>
    <property type="evidence" value="ECO:0007669"/>
    <property type="project" value="TreeGrafter"/>
</dbReference>
<evidence type="ECO:0000256" key="4">
    <source>
        <dbReference type="ARBA" id="ARBA00022917"/>
    </source>
</evidence>
<dbReference type="InterPro" id="IPR023584">
    <property type="entry name" value="Ribosome_recyc_fac_dom"/>
</dbReference>
<dbReference type="Gene3D" id="1.10.132.20">
    <property type="entry name" value="Ribosome-recycling factor"/>
    <property type="match status" value="1"/>
</dbReference>
<dbReference type="FunFam" id="3.30.1360.40:FF:000001">
    <property type="entry name" value="Ribosome-recycling factor"/>
    <property type="match status" value="1"/>
</dbReference>
<reference evidence="9 10" key="1">
    <citation type="submission" date="2019-09" db="EMBL/GenBank/DDBJ databases">
        <authorList>
            <person name="Kevbrin V."/>
            <person name="Grouzdev D.S."/>
        </authorList>
    </citation>
    <scope>NUCLEOTIDE SEQUENCE [LARGE SCALE GENOMIC DNA]</scope>
    <source>
        <strain evidence="9 10">G-192</strain>
    </source>
</reference>
<evidence type="ECO:0000256" key="2">
    <source>
        <dbReference type="ARBA" id="ARBA00005912"/>
    </source>
</evidence>
<dbReference type="InterPro" id="IPR036191">
    <property type="entry name" value="RRF_sf"/>
</dbReference>
<evidence type="ECO:0000256" key="7">
    <source>
        <dbReference type="SAM" id="Coils"/>
    </source>
</evidence>
<comment type="function">
    <text evidence="5 6">Responsible for the release of ribosomes from messenger RNA at the termination of protein biosynthesis. May increase the efficiency of translation by recycling ribosomes from one round of translation to another.</text>
</comment>
<sequence length="185" mass="20242">MSGFSLKDIEKRMDGAVDALRKEFTGLRTGRASAGLLDPIKVDAYGSLTPINQVGTVSTPEARMLSVQVWDRNLAGAVDKAIRNSGLGLNPVMEGALIRIPIPPLNEERRAELAKTAGGYAEQARIAVRNVRRDGMDALKKAEKDNEISEDEHKKLADQVQKATDNHIAVIDELLKTKQEEITQV</sequence>
<dbReference type="SUPFAM" id="SSF55194">
    <property type="entry name" value="Ribosome recycling factor, RRF"/>
    <property type="match status" value="1"/>
</dbReference>
<feature type="coiled-coil region" evidence="7">
    <location>
        <begin position="139"/>
        <end position="166"/>
    </location>
</feature>
<evidence type="ECO:0000256" key="5">
    <source>
        <dbReference type="ARBA" id="ARBA00025050"/>
    </source>
</evidence>
<keyword evidence="4 6" id="KW-0648">Protein biosynthesis</keyword>
<evidence type="ECO:0000313" key="9">
    <source>
        <dbReference type="EMBL" id="KAA5801584.1"/>
    </source>
</evidence>
<dbReference type="Gene3D" id="3.30.1360.40">
    <property type="match status" value="1"/>
</dbReference>
<evidence type="ECO:0000256" key="3">
    <source>
        <dbReference type="ARBA" id="ARBA00022490"/>
    </source>
</evidence>
<dbReference type="GO" id="GO:0002184">
    <property type="term" value="P:cytoplasmic translational termination"/>
    <property type="evidence" value="ECO:0007669"/>
    <property type="project" value="TreeGrafter"/>
</dbReference>
<gene>
    <name evidence="6" type="primary">frr</name>
    <name evidence="9" type="ORF">F1654_11855</name>
</gene>
<dbReference type="AlphaFoldDB" id="A0A5M6ZCG4"/>
<comment type="subcellular location">
    <subcellularLocation>
        <location evidence="1 6">Cytoplasm</location>
    </subcellularLocation>
</comment>
<dbReference type="Proteomes" id="UP000325122">
    <property type="component" value="Unassembled WGS sequence"/>
</dbReference>
<dbReference type="RefSeq" id="WP_150023772.1">
    <property type="nucleotide sequence ID" value="NZ_VWOJ01000004.1"/>
</dbReference>
<keyword evidence="10" id="KW-1185">Reference proteome</keyword>